<keyword evidence="5 6" id="KW-0472">Membrane</keyword>
<name>A0ABS9GWL8_9BACL</name>
<evidence type="ECO:0000256" key="1">
    <source>
        <dbReference type="ARBA" id="ARBA00004370"/>
    </source>
</evidence>
<keyword evidence="8" id="KW-1185">Reference proteome</keyword>
<evidence type="ECO:0000256" key="3">
    <source>
        <dbReference type="ARBA" id="ARBA00022692"/>
    </source>
</evidence>
<evidence type="ECO:0000256" key="6">
    <source>
        <dbReference type="SAM" id="Phobius"/>
    </source>
</evidence>
<dbReference type="Pfam" id="PF01679">
    <property type="entry name" value="Pmp3"/>
    <property type="match status" value="1"/>
</dbReference>
<evidence type="ECO:0000256" key="4">
    <source>
        <dbReference type="ARBA" id="ARBA00022989"/>
    </source>
</evidence>
<proteinExistence type="inferred from homology"/>
<reference evidence="7 8" key="1">
    <citation type="submission" date="2022-01" db="EMBL/GenBank/DDBJ databases">
        <title>Alkalihalobacillus sp. EGI L200015, a novel bacterium isolated from a salt lake sediment.</title>
        <authorList>
            <person name="Gao L."/>
            <person name="Fang B.-Z."/>
            <person name="Li W.-J."/>
        </authorList>
    </citation>
    <scope>NUCLEOTIDE SEQUENCE [LARGE SCALE GENOMIC DNA]</scope>
    <source>
        <strain evidence="7 8">KCTC 12718</strain>
    </source>
</reference>
<evidence type="ECO:0000256" key="2">
    <source>
        <dbReference type="ARBA" id="ARBA00009530"/>
    </source>
</evidence>
<gene>
    <name evidence="7" type="ORF">L2716_00100</name>
</gene>
<keyword evidence="4 6" id="KW-1133">Transmembrane helix</keyword>
<dbReference type="PANTHER" id="PTHR21659">
    <property type="entry name" value="HYDROPHOBIC PROTEIN RCI2 LOW TEMPERATURE AND SALT RESPONSIVE PROTEIN LTI6 -RELATED"/>
    <property type="match status" value="1"/>
</dbReference>
<comment type="subcellular location">
    <subcellularLocation>
        <location evidence="1">Membrane</location>
    </subcellularLocation>
</comment>
<feature type="transmembrane region" description="Helical" evidence="6">
    <location>
        <begin position="27"/>
        <end position="45"/>
    </location>
</feature>
<evidence type="ECO:0000313" key="8">
    <source>
        <dbReference type="Proteomes" id="UP001649381"/>
    </source>
</evidence>
<keyword evidence="3 6" id="KW-0812">Transmembrane</keyword>
<comment type="similarity">
    <text evidence="2">Belongs to the UPF0057 (PMP3) family.</text>
</comment>
<evidence type="ECO:0000313" key="7">
    <source>
        <dbReference type="EMBL" id="MCF6136106.1"/>
    </source>
</evidence>
<comment type="caution">
    <text evidence="7">The sequence shown here is derived from an EMBL/GenBank/DDBJ whole genome shotgun (WGS) entry which is preliminary data.</text>
</comment>
<dbReference type="EMBL" id="JAKIJS010000001">
    <property type="protein sequence ID" value="MCF6136106.1"/>
    <property type="molecule type" value="Genomic_DNA"/>
</dbReference>
<dbReference type="PANTHER" id="PTHR21659:SF42">
    <property type="entry name" value="UPF0057 MEMBRANE PROTEIN ZK632.10-RELATED"/>
    <property type="match status" value="1"/>
</dbReference>
<protein>
    <submittedName>
        <fullName evidence="7">YqaE/Pmp3 family membrane protein</fullName>
    </submittedName>
</protein>
<dbReference type="RefSeq" id="WP_236330235.1">
    <property type="nucleotide sequence ID" value="NZ_JAKIJS010000001.1"/>
</dbReference>
<dbReference type="InterPro" id="IPR000612">
    <property type="entry name" value="PMP3"/>
</dbReference>
<dbReference type="Proteomes" id="UP001649381">
    <property type="component" value="Unassembled WGS sequence"/>
</dbReference>
<evidence type="ECO:0000256" key="5">
    <source>
        <dbReference type="ARBA" id="ARBA00023136"/>
    </source>
</evidence>
<organism evidence="7 8">
    <name type="scientific">Pseudalkalibacillus berkeleyi</name>
    <dbReference type="NCBI Taxonomy" id="1069813"/>
    <lineage>
        <taxon>Bacteria</taxon>
        <taxon>Bacillati</taxon>
        <taxon>Bacillota</taxon>
        <taxon>Bacilli</taxon>
        <taxon>Bacillales</taxon>
        <taxon>Fictibacillaceae</taxon>
        <taxon>Pseudalkalibacillus</taxon>
    </lineage>
</organism>
<accession>A0ABS9GWL8</accession>
<sequence length="57" mass="6119">MMYLLALLLPPLAVLFSGSKTQTLINIVLTLIGWLPGVIHAFFVIHQKGSVSKGSIA</sequence>